<feature type="region of interest" description="Disordered" evidence="2">
    <location>
        <begin position="587"/>
        <end position="620"/>
    </location>
</feature>
<feature type="non-terminal residue" evidence="4">
    <location>
        <position position="1"/>
    </location>
</feature>
<dbReference type="EMBL" id="KZ989291">
    <property type="protein sequence ID" value="RKP26994.1"/>
    <property type="molecule type" value="Genomic_DNA"/>
</dbReference>
<gene>
    <name evidence="4" type="ORF">SYNPS1DRAFT_13345</name>
</gene>
<evidence type="ECO:0000313" key="4">
    <source>
        <dbReference type="EMBL" id="RKP26994.1"/>
    </source>
</evidence>
<feature type="coiled-coil region" evidence="1">
    <location>
        <begin position="534"/>
        <end position="568"/>
    </location>
</feature>
<feature type="coiled-coil region" evidence="1">
    <location>
        <begin position="276"/>
        <end position="508"/>
    </location>
</feature>
<feature type="coiled-coil region" evidence="1">
    <location>
        <begin position="5"/>
        <end position="142"/>
    </location>
</feature>
<dbReference type="Proteomes" id="UP000278143">
    <property type="component" value="Unassembled WGS sequence"/>
</dbReference>
<dbReference type="InterPro" id="IPR008636">
    <property type="entry name" value="Hook_C"/>
</dbReference>
<feature type="region of interest" description="Disordered" evidence="2">
    <location>
        <begin position="237"/>
        <end position="267"/>
    </location>
</feature>
<keyword evidence="5" id="KW-1185">Reference proteome</keyword>
<dbReference type="Pfam" id="PF05622">
    <property type="entry name" value="HOOK"/>
    <property type="match status" value="1"/>
</dbReference>
<evidence type="ECO:0000256" key="1">
    <source>
        <dbReference type="SAM" id="Coils"/>
    </source>
</evidence>
<proteinExistence type="predicted"/>
<evidence type="ECO:0000256" key="2">
    <source>
        <dbReference type="SAM" id="MobiDB-lite"/>
    </source>
</evidence>
<evidence type="ECO:0000259" key="3">
    <source>
        <dbReference type="Pfam" id="PF05622"/>
    </source>
</evidence>
<reference evidence="5" key="1">
    <citation type="journal article" date="2018" name="Nat. Microbiol.">
        <title>Leveraging single-cell genomics to expand the fungal tree of life.</title>
        <authorList>
            <person name="Ahrendt S.R."/>
            <person name="Quandt C.A."/>
            <person name="Ciobanu D."/>
            <person name="Clum A."/>
            <person name="Salamov A."/>
            <person name="Andreopoulos B."/>
            <person name="Cheng J.F."/>
            <person name="Woyke T."/>
            <person name="Pelin A."/>
            <person name="Henrissat B."/>
            <person name="Reynolds N.K."/>
            <person name="Benny G.L."/>
            <person name="Smith M.E."/>
            <person name="James T.Y."/>
            <person name="Grigoriev I.V."/>
        </authorList>
    </citation>
    <scope>NUCLEOTIDE SEQUENCE [LARGE SCALE GENOMIC DNA]</scope>
    <source>
        <strain evidence="5">Benny S71-1</strain>
    </source>
</reference>
<evidence type="ECO:0000313" key="5">
    <source>
        <dbReference type="Proteomes" id="UP000278143"/>
    </source>
</evidence>
<sequence>LIEEHGELRAKYDEALAEREDLRSKIRDLERTVASAHESGKHDYVLRAEIDQLRFDLDRCETKLNESEMQIESQNATIMDLNRKLEDANRKADLAAKLKDQLQEYRHTAEKLQKAETARDKYKKRLEETADYRRQIKTLEEQNFILAEKNQEMGDEYRKVSAYKPMIESYKEQLQQLQTKSNQLALEKNRLEFDLRGYQEKLTLFELEKQNDAEQIAVLNDRLRELELGGGQMITDAAGSGGAGGAGDDDDDDMNAGLVSPTEGERMDNVFSGRNQFELRNKIVALEHEIHQLRHNKDDGGASQRIVLLESLLDDANKMKAKLEEDYLAAHQKNMTLENEIARLKNAVATGLDHDVSLQLRSRLNQSEEQLAAAKRRLAELEVELSENKKELLGDLEKAHITLKERCSELEAESQRQLERITQLLEEKDQLQGQVVQHKDQLLEKEQNNNTLKQTLTLLESKEQAGADELRQQLMLETQRNVKQQDQIAQQQDQIHQLQVKMQKAKEFIRQQDRMFKESRTGPAAPQESFEEAITSMRSEVKKRDEEIVRLKNQVQEMSRRFHREQQLMSSAWYELGRSTQSALYNKSYRPGATPQPPQPLAWLGQQRSSANMHARGRKW</sequence>
<dbReference type="GO" id="GO:0008017">
    <property type="term" value="F:microtubule binding"/>
    <property type="evidence" value="ECO:0007669"/>
    <property type="project" value="InterPro"/>
</dbReference>
<feature type="coiled-coil region" evidence="1">
    <location>
        <begin position="167"/>
        <end position="194"/>
    </location>
</feature>
<keyword evidence="1" id="KW-0175">Coiled coil</keyword>
<accession>A0A4P9Z391</accession>
<dbReference type="AlphaFoldDB" id="A0A4P9Z391"/>
<protein>
    <submittedName>
        <fullName evidence="4">HOOK protein-domain-containing protein</fullName>
    </submittedName>
</protein>
<feature type="domain" description="Hook C-terminal" evidence="3">
    <location>
        <begin position="16"/>
        <end position="392"/>
    </location>
</feature>
<organism evidence="4 5">
    <name type="scientific">Syncephalis pseudoplumigaleata</name>
    <dbReference type="NCBI Taxonomy" id="1712513"/>
    <lineage>
        <taxon>Eukaryota</taxon>
        <taxon>Fungi</taxon>
        <taxon>Fungi incertae sedis</taxon>
        <taxon>Zoopagomycota</taxon>
        <taxon>Zoopagomycotina</taxon>
        <taxon>Zoopagomycetes</taxon>
        <taxon>Zoopagales</taxon>
        <taxon>Piptocephalidaceae</taxon>
        <taxon>Syncephalis</taxon>
    </lineage>
</organism>
<dbReference type="OrthoDB" id="49395at2759"/>
<dbReference type="GO" id="GO:0031122">
    <property type="term" value="P:cytoplasmic microtubule organization"/>
    <property type="evidence" value="ECO:0007669"/>
    <property type="project" value="InterPro"/>
</dbReference>
<name>A0A4P9Z391_9FUNG</name>